<gene>
    <name evidence="3" type="ORF">QBC33DRAFT_590673</name>
</gene>
<dbReference type="Pfam" id="PF24483">
    <property type="entry name" value="DUF7582"/>
    <property type="match status" value="1"/>
</dbReference>
<feature type="compositionally biased region" description="Acidic residues" evidence="1">
    <location>
        <begin position="553"/>
        <end position="571"/>
    </location>
</feature>
<name>A0AAJ0BWX6_9PEZI</name>
<evidence type="ECO:0000313" key="4">
    <source>
        <dbReference type="Proteomes" id="UP001244011"/>
    </source>
</evidence>
<keyword evidence="4" id="KW-1185">Reference proteome</keyword>
<sequence>MSLKDRISSPLEAGPSILDGHNLPTHLNSALEYASKRLARKAAHLTLVVVRHDYQLPSSVLSPLSSAGTLASPPSAASSVPVSAASTPARPAFNLATIKNLVWSNTPQPSEGTQERHVPIALDLQRNGMVSPAFSVSSMSSASTASMSSAADSTFSFGPRLRWPLSPTTPSSLSMPMTPATPFTIGSSTATTTDAGSAMSGVAGPQYPDPFGIRLVHVSPLSTREERLLKHSIEKAGRRFRIGNNWLPSPLSPSAYGLNVNLMHRSLAQNEVLFSSEGLTLLSLDHLYTFKVALASYAHTQSPRRLEDAVDELRRLVLSQGRQKLRKSALLGAYAWLGPVSDGALRDVSRMYARAYGGDAGQGGVEDDHPASWRFPHRPTTVVVHHHLNEKPLPALPTDSDKPDEPDEPSSGSRSRSGSSSTTRSRRSCRELEKRFCIDFDFDMEIEEYYRERAREMQAEEEAAAAAAAAAEAEAALLEEMRRTTPKISPPPPPKMPVLRLQTTFERRPTGVLKPVPLKMAAGAEGAEGAASGSGEAEVEMAGGGAVEAPGQQEEEEEEEEEPREEEEEEELTARPKSGHPNTLAASLGRWNSMTIDEIINDMESKRTSDAGPMTPNGYDDISPITRGEWGFLMVSDGWKGKTAAVEMC</sequence>
<feature type="compositionally biased region" description="Polar residues" evidence="1">
    <location>
        <begin position="580"/>
        <end position="590"/>
    </location>
</feature>
<feature type="compositionally biased region" description="Low complexity" evidence="1">
    <location>
        <begin position="524"/>
        <end position="536"/>
    </location>
</feature>
<feature type="compositionally biased region" description="Low complexity" evidence="1">
    <location>
        <begin position="410"/>
        <end position="423"/>
    </location>
</feature>
<dbReference type="EMBL" id="MU839014">
    <property type="protein sequence ID" value="KAK1765805.1"/>
    <property type="molecule type" value="Genomic_DNA"/>
</dbReference>
<evidence type="ECO:0000256" key="1">
    <source>
        <dbReference type="SAM" id="MobiDB-lite"/>
    </source>
</evidence>
<dbReference type="GeneID" id="85314807"/>
<dbReference type="InterPro" id="IPR056004">
    <property type="entry name" value="DUF7582"/>
</dbReference>
<evidence type="ECO:0000313" key="3">
    <source>
        <dbReference type="EMBL" id="KAK1765805.1"/>
    </source>
</evidence>
<accession>A0AAJ0BWX6</accession>
<comment type="caution">
    <text evidence="3">The sequence shown here is derived from an EMBL/GenBank/DDBJ whole genome shotgun (WGS) entry which is preliminary data.</text>
</comment>
<dbReference type="Proteomes" id="UP001244011">
    <property type="component" value="Unassembled WGS sequence"/>
</dbReference>
<feature type="region of interest" description="Disordered" evidence="1">
    <location>
        <begin position="391"/>
        <end position="428"/>
    </location>
</feature>
<protein>
    <recommendedName>
        <fullName evidence="2">DUF7582 domain-containing protein</fullName>
    </recommendedName>
</protein>
<dbReference type="RefSeq" id="XP_060282018.1">
    <property type="nucleotide sequence ID" value="XM_060431620.1"/>
</dbReference>
<proteinExistence type="predicted"/>
<feature type="region of interest" description="Disordered" evidence="1">
    <location>
        <begin position="524"/>
        <end position="590"/>
    </location>
</feature>
<reference evidence="3" key="1">
    <citation type="submission" date="2023-06" db="EMBL/GenBank/DDBJ databases">
        <title>Genome-scale phylogeny and comparative genomics of the fungal order Sordariales.</title>
        <authorList>
            <consortium name="Lawrence Berkeley National Laboratory"/>
            <person name="Hensen N."/>
            <person name="Bonometti L."/>
            <person name="Westerberg I."/>
            <person name="Brannstrom I.O."/>
            <person name="Guillou S."/>
            <person name="Cros-Aarteil S."/>
            <person name="Calhoun S."/>
            <person name="Haridas S."/>
            <person name="Kuo A."/>
            <person name="Mondo S."/>
            <person name="Pangilinan J."/>
            <person name="Riley R."/>
            <person name="Labutti K."/>
            <person name="Andreopoulos B."/>
            <person name="Lipzen A."/>
            <person name="Chen C."/>
            <person name="Yanf M."/>
            <person name="Daum C."/>
            <person name="Ng V."/>
            <person name="Clum A."/>
            <person name="Steindorff A."/>
            <person name="Ohm R."/>
            <person name="Martin F."/>
            <person name="Silar P."/>
            <person name="Natvig D."/>
            <person name="Lalanne C."/>
            <person name="Gautier V."/>
            <person name="Ament-Velasquez S.L."/>
            <person name="Kruys A."/>
            <person name="Hutchinson M.I."/>
            <person name="Powell A.J."/>
            <person name="Barry K."/>
            <person name="Miller A.N."/>
            <person name="Grigoriev I.V."/>
            <person name="Debuchy R."/>
            <person name="Gladieux P."/>
            <person name="Thoren M.H."/>
            <person name="Johannesson H."/>
        </authorList>
    </citation>
    <scope>NUCLEOTIDE SEQUENCE</scope>
    <source>
        <strain evidence="3">8032-3</strain>
    </source>
</reference>
<organism evidence="3 4">
    <name type="scientific">Phialemonium atrogriseum</name>
    <dbReference type="NCBI Taxonomy" id="1093897"/>
    <lineage>
        <taxon>Eukaryota</taxon>
        <taxon>Fungi</taxon>
        <taxon>Dikarya</taxon>
        <taxon>Ascomycota</taxon>
        <taxon>Pezizomycotina</taxon>
        <taxon>Sordariomycetes</taxon>
        <taxon>Sordariomycetidae</taxon>
        <taxon>Cephalothecales</taxon>
        <taxon>Cephalothecaceae</taxon>
        <taxon>Phialemonium</taxon>
    </lineage>
</organism>
<feature type="domain" description="DUF7582" evidence="2">
    <location>
        <begin position="212"/>
        <end position="358"/>
    </location>
</feature>
<dbReference type="AlphaFoldDB" id="A0AAJ0BWX6"/>
<evidence type="ECO:0000259" key="2">
    <source>
        <dbReference type="Pfam" id="PF24483"/>
    </source>
</evidence>